<reference evidence="3" key="4">
    <citation type="submission" date="2024-02" db="EMBL/GenBank/DDBJ databases">
        <title>Comparative genomics of Cryptococcus and Kwoniella reveals pathogenesis evolution and contrasting modes of karyotype evolution via chromosome fusion or intercentromeric recombination.</title>
        <authorList>
            <person name="Coelho M.A."/>
            <person name="David-Palma M."/>
            <person name="Shea T."/>
            <person name="Bowers K."/>
            <person name="McGinley-Smith S."/>
            <person name="Mohammad A.W."/>
            <person name="Gnirke A."/>
            <person name="Yurkov A.M."/>
            <person name="Nowrousian M."/>
            <person name="Sun S."/>
            <person name="Cuomo C.A."/>
            <person name="Heitman J."/>
        </authorList>
    </citation>
    <scope>NUCLEOTIDE SEQUENCE</scope>
    <source>
        <strain evidence="3">CBS 10118</strain>
    </source>
</reference>
<gene>
    <name evidence="2" type="ORF">I302_02297</name>
    <name evidence="3" type="ORF">I302_103596</name>
</gene>
<name>A0A1B9G8U4_9TREE</name>
<organism evidence="2">
    <name type="scientific">Kwoniella bestiolae CBS 10118</name>
    <dbReference type="NCBI Taxonomy" id="1296100"/>
    <lineage>
        <taxon>Eukaryota</taxon>
        <taxon>Fungi</taxon>
        <taxon>Dikarya</taxon>
        <taxon>Basidiomycota</taxon>
        <taxon>Agaricomycotina</taxon>
        <taxon>Tremellomycetes</taxon>
        <taxon>Tremellales</taxon>
        <taxon>Cryptococcaceae</taxon>
        <taxon>Kwoniella</taxon>
    </lineage>
</organism>
<evidence type="ECO:0000313" key="3">
    <source>
        <dbReference type="EMBL" id="WVW81601.1"/>
    </source>
</evidence>
<dbReference type="RefSeq" id="XP_019048525.1">
    <property type="nucleotide sequence ID" value="XM_019188963.1"/>
</dbReference>
<feature type="chain" id="PRO_5042334911" description="Extracellular membrane protein CFEM domain-containing protein" evidence="1">
    <location>
        <begin position="19"/>
        <end position="250"/>
    </location>
</feature>
<dbReference type="EMBL" id="CP144542">
    <property type="protein sequence ID" value="WVW81601.1"/>
    <property type="molecule type" value="Genomic_DNA"/>
</dbReference>
<dbReference type="EMBL" id="KI894019">
    <property type="protein sequence ID" value="OCF27455.1"/>
    <property type="molecule type" value="Genomic_DNA"/>
</dbReference>
<dbReference type="GeneID" id="30206696"/>
<reference evidence="3" key="2">
    <citation type="submission" date="2013-07" db="EMBL/GenBank/DDBJ databases">
        <authorList>
            <consortium name="The Broad Institute Genome Sequencing Platform"/>
            <person name="Cuomo C."/>
            <person name="Litvintseva A."/>
            <person name="Chen Y."/>
            <person name="Heitman J."/>
            <person name="Sun S."/>
            <person name="Springer D."/>
            <person name="Dromer F."/>
            <person name="Young S.K."/>
            <person name="Zeng Q."/>
            <person name="Gargeya S."/>
            <person name="Fitzgerald M."/>
            <person name="Abouelleil A."/>
            <person name="Alvarado L."/>
            <person name="Berlin A.M."/>
            <person name="Chapman S.B."/>
            <person name="Dewar J."/>
            <person name="Goldberg J."/>
            <person name="Griggs A."/>
            <person name="Gujja S."/>
            <person name="Hansen M."/>
            <person name="Howarth C."/>
            <person name="Imamovic A."/>
            <person name="Larimer J."/>
            <person name="McCowan C."/>
            <person name="Murphy C."/>
            <person name="Pearson M."/>
            <person name="Priest M."/>
            <person name="Roberts A."/>
            <person name="Saif S."/>
            <person name="Shea T."/>
            <person name="Sykes S."/>
            <person name="Wortman J."/>
            <person name="Nusbaum C."/>
            <person name="Birren B."/>
        </authorList>
    </citation>
    <scope>NUCLEOTIDE SEQUENCE</scope>
    <source>
        <strain evidence="3">CBS 10118</strain>
    </source>
</reference>
<proteinExistence type="predicted"/>
<feature type="signal peptide" evidence="1">
    <location>
        <begin position="1"/>
        <end position="18"/>
    </location>
</feature>
<evidence type="ECO:0008006" key="5">
    <source>
        <dbReference type="Google" id="ProtNLM"/>
    </source>
</evidence>
<accession>A0A1B9G8U4</accession>
<sequence>MFGLVALVPLLGALSAAALSPEHMKLFPVRQLENAFPSQCSCDGALKIYNACLNGDSTTCLSVCQQSTFNDFIGCFQCTLDNTAGVSQSEWRQLQSAVDQIKSGCSQTGSSVTGGLQALSASGSSTATAAGGDISSASGTGGLNTGGGGYVPSGVTYPTVSNGATITATAGGASAAASGITIAASGAASAASSAAGAGGSAAGAAGSATSSAAAAASSATSPNSGAAPVTSFVGGLVALVSVAAGMAIAF</sequence>
<evidence type="ECO:0000313" key="4">
    <source>
        <dbReference type="Proteomes" id="UP000092730"/>
    </source>
</evidence>
<keyword evidence="4" id="KW-1185">Reference proteome</keyword>
<dbReference type="OrthoDB" id="2564568at2759"/>
<dbReference type="AlphaFoldDB" id="A0A1B9G8U4"/>
<keyword evidence="1" id="KW-0732">Signal</keyword>
<evidence type="ECO:0000256" key="1">
    <source>
        <dbReference type="SAM" id="SignalP"/>
    </source>
</evidence>
<dbReference type="KEGG" id="kbi:30206696"/>
<protein>
    <recommendedName>
        <fullName evidence="5">Extracellular membrane protein CFEM domain-containing protein</fullName>
    </recommendedName>
</protein>
<dbReference type="Proteomes" id="UP000092730">
    <property type="component" value="Chromosome 2"/>
</dbReference>
<dbReference type="VEuPathDB" id="FungiDB:I302_02297"/>
<evidence type="ECO:0000313" key="2">
    <source>
        <dbReference type="EMBL" id="OCF27455.1"/>
    </source>
</evidence>
<reference evidence="2" key="1">
    <citation type="submission" date="2013-07" db="EMBL/GenBank/DDBJ databases">
        <title>The Genome Sequence of Cryptococcus bestiolae CBS10118.</title>
        <authorList>
            <consortium name="The Broad Institute Genome Sequencing Platform"/>
            <person name="Cuomo C."/>
            <person name="Litvintseva A."/>
            <person name="Chen Y."/>
            <person name="Heitman J."/>
            <person name="Sun S."/>
            <person name="Springer D."/>
            <person name="Dromer F."/>
            <person name="Young S.K."/>
            <person name="Zeng Q."/>
            <person name="Gargeya S."/>
            <person name="Fitzgerald M."/>
            <person name="Abouelleil A."/>
            <person name="Alvarado L."/>
            <person name="Berlin A.M."/>
            <person name="Chapman S.B."/>
            <person name="Dewar J."/>
            <person name="Goldberg J."/>
            <person name="Griggs A."/>
            <person name="Gujja S."/>
            <person name="Hansen M."/>
            <person name="Howarth C."/>
            <person name="Imamovic A."/>
            <person name="Larimer J."/>
            <person name="McCowan C."/>
            <person name="Murphy C."/>
            <person name="Pearson M."/>
            <person name="Priest M."/>
            <person name="Roberts A."/>
            <person name="Saif S."/>
            <person name="Shea T."/>
            <person name="Sykes S."/>
            <person name="Wortman J."/>
            <person name="Nusbaum C."/>
            <person name="Birren B."/>
        </authorList>
    </citation>
    <scope>NUCLEOTIDE SEQUENCE [LARGE SCALE GENOMIC DNA]</scope>
    <source>
        <strain evidence="2">CBS 10118</strain>
    </source>
</reference>
<reference evidence="2" key="3">
    <citation type="submission" date="2014-01" db="EMBL/GenBank/DDBJ databases">
        <title>Evolution of pathogenesis and genome organization in the Tremellales.</title>
        <authorList>
            <person name="Cuomo C."/>
            <person name="Litvintseva A."/>
            <person name="Heitman J."/>
            <person name="Chen Y."/>
            <person name="Sun S."/>
            <person name="Springer D."/>
            <person name="Dromer F."/>
            <person name="Young S."/>
            <person name="Zeng Q."/>
            <person name="Chapman S."/>
            <person name="Gujja S."/>
            <person name="Saif S."/>
            <person name="Birren B."/>
        </authorList>
    </citation>
    <scope>NUCLEOTIDE SEQUENCE</scope>
    <source>
        <strain evidence="2">CBS 10118</strain>
    </source>
</reference>